<proteinExistence type="predicted"/>
<dbReference type="Proteomes" id="UP000230251">
    <property type="component" value="Unassembled WGS sequence"/>
</dbReference>
<protein>
    <submittedName>
        <fullName evidence="1">Uncharacterized protein</fullName>
    </submittedName>
</protein>
<reference evidence="2" key="1">
    <citation type="submission" date="2017-09" db="EMBL/GenBank/DDBJ databases">
        <title>Depth-based differentiation of microbial function through sediment-hosted aquifers and enrichment of novel symbionts in the deep terrestrial subsurface.</title>
        <authorList>
            <person name="Probst A.J."/>
            <person name="Ladd B."/>
            <person name="Jarett J.K."/>
            <person name="Geller-Mcgrath D.E."/>
            <person name="Sieber C.M.K."/>
            <person name="Emerson J.B."/>
            <person name="Anantharaman K."/>
            <person name="Thomas B.C."/>
            <person name="Malmstrom R."/>
            <person name="Stieglmeier M."/>
            <person name="Klingl A."/>
            <person name="Woyke T."/>
            <person name="Ryan C.M."/>
            <person name="Banfield J.F."/>
        </authorList>
    </citation>
    <scope>NUCLEOTIDE SEQUENCE [LARGE SCALE GENOMIC DNA]</scope>
</reference>
<gene>
    <name evidence="1" type="ORF">CO057_03105</name>
</gene>
<dbReference type="EMBL" id="PFSI01000047">
    <property type="protein sequence ID" value="PJC24383.1"/>
    <property type="molecule type" value="Genomic_DNA"/>
</dbReference>
<dbReference type="AlphaFoldDB" id="A0A2M8ENQ8"/>
<name>A0A2M8ENQ8_9BACT</name>
<comment type="caution">
    <text evidence="1">The sequence shown here is derived from an EMBL/GenBank/DDBJ whole genome shotgun (WGS) entry which is preliminary data.</text>
</comment>
<evidence type="ECO:0000313" key="1">
    <source>
        <dbReference type="EMBL" id="PJC24383.1"/>
    </source>
</evidence>
<sequence length="74" mass="8563">MSYARPLITNYQKYQKFSIFGFSLLRTTSRLSEVSRSEIWGFFAGKSQIIAVISPERNEMEREPARRGANEVSK</sequence>
<evidence type="ECO:0000313" key="2">
    <source>
        <dbReference type="Proteomes" id="UP000230251"/>
    </source>
</evidence>
<organism evidence="1 2">
    <name type="scientific">Candidatus Uhrbacteria bacterium CG_4_9_14_0_2_um_filter_41_50</name>
    <dbReference type="NCBI Taxonomy" id="1975031"/>
    <lineage>
        <taxon>Bacteria</taxon>
        <taxon>Candidatus Uhriibacteriota</taxon>
    </lineage>
</organism>
<accession>A0A2M8ENQ8</accession>